<name>A0AAN8JKL7_PATCE</name>
<dbReference type="Gene3D" id="6.10.140.1040">
    <property type="match status" value="1"/>
</dbReference>
<dbReference type="Pfam" id="PF04774">
    <property type="entry name" value="HABP4_PAI-RBP1"/>
    <property type="match status" value="1"/>
</dbReference>
<dbReference type="AlphaFoldDB" id="A0AAN8JKL7"/>
<feature type="compositionally biased region" description="Acidic residues" evidence="1">
    <location>
        <begin position="329"/>
        <end position="340"/>
    </location>
</feature>
<reference evidence="3 4" key="1">
    <citation type="submission" date="2024-01" db="EMBL/GenBank/DDBJ databases">
        <title>The genome of the rayed Mediterranean limpet Patella caerulea (Linnaeus, 1758).</title>
        <authorList>
            <person name="Anh-Thu Weber A."/>
            <person name="Halstead-Nussloch G."/>
        </authorList>
    </citation>
    <scope>NUCLEOTIDE SEQUENCE [LARGE SCALE GENOMIC DNA]</scope>
    <source>
        <strain evidence="3">AATW-2023a</strain>
        <tissue evidence="3">Whole specimen</tissue>
    </source>
</reference>
<dbReference type="PANTHER" id="PTHR12299:SF17">
    <property type="entry name" value="AT19571P-RELATED"/>
    <property type="match status" value="1"/>
</dbReference>
<dbReference type="InterPro" id="IPR006861">
    <property type="entry name" value="HABP4_PAIRBP1-bd"/>
</dbReference>
<feature type="compositionally biased region" description="Polar residues" evidence="1">
    <location>
        <begin position="351"/>
        <end position="360"/>
    </location>
</feature>
<feature type="compositionally biased region" description="Polar residues" evidence="1">
    <location>
        <begin position="223"/>
        <end position="254"/>
    </location>
</feature>
<evidence type="ECO:0000256" key="1">
    <source>
        <dbReference type="SAM" id="MobiDB-lite"/>
    </source>
</evidence>
<dbReference type="GO" id="GO:0005737">
    <property type="term" value="C:cytoplasm"/>
    <property type="evidence" value="ECO:0007669"/>
    <property type="project" value="TreeGrafter"/>
</dbReference>
<feature type="compositionally biased region" description="Basic and acidic residues" evidence="1">
    <location>
        <begin position="180"/>
        <end position="207"/>
    </location>
</feature>
<feature type="compositionally biased region" description="Basic and acidic residues" evidence="1">
    <location>
        <begin position="58"/>
        <end position="151"/>
    </location>
</feature>
<dbReference type="PANTHER" id="PTHR12299">
    <property type="entry name" value="HYALURONIC ACID-BINDING PROTEIN 4"/>
    <property type="match status" value="1"/>
</dbReference>
<sequence length="418" mass="46799">MDVRYGVDVSNKFDIIGLNDDAAEAARQKDEVRKTKKPLEGDKPKLGSNKQNTKKSTPHLENKGKPNDQYINKKEVQGKDSQPSERSNRGGRGNREPRDNKENDGERKPFRRPPREQQENRGGDENVPPEFREKPEGGSRFNRFDDGERGRGRGRGRGGFRGRGGRGGERGGGFGQPFESRGKRDFDRHSGSDKTGVKAVDKREGGGRRNWGSFKDDIKNIEESVQASTENTEPAENWNQNEDNVEPQENSETTPGAPEIVNEEDAAPKQMTLKEYRATQGKSRLKSQFQIRKAGEGVDGSQWKTGTKCINKPVVSAPKQERRRRASESEEEESGDEHEDHEERKKKNKNTLNIEITFNDNNRRGGRGGRRGRGPGRGFYRGGSPRGGGGRGGDRKYREAAPRVDDEKDFPSLVKSVA</sequence>
<comment type="caution">
    <text evidence="3">The sequence shown here is derived from an EMBL/GenBank/DDBJ whole genome shotgun (WGS) entry which is preliminary data.</text>
</comment>
<feature type="compositionally biased region" description="Basic and acidic residues" evidence="1">
    <location>
        <begin position="24"/>
        <end position="45"/>
    </location>
</feature>
<feature type="compositionally biased region" description="Basic residues" evidence="1">
    <location>
        <begin position="364"/>
        <end position="374"/>
    </location>
</feature>
<organism evidence="3 4">
    <name type="scientific">Patella caerulea</name>
    <name type="common">Rayed Mediterranean limpet</name>
    <dbReference type="NCBI Taxonomy" id="87958"/>
    <lineage>
        <taxon>Eukaryota</taxon>
        <taxon>Metazoa</taxon>
        <taxon>Spiralia</taxon>
        <taxon>Lophotrochozoa</taxon>
        <taxon>Mollusca</taxon>
        <taxon>Gastropoda</taxon>
        <taxon>Patellogastropoda</taxon>
        <taxon>Patelloidea</taxon>
        <taxon>Patellidae</taxon>
        <taxon>Patella</taxon>
    </lineage>
</organism>
<dbReference type="SMART" id="SM01233">
    <property type="entry name" value="HABP4_PAI-RBP1"/>
    <property type="match status" value="1"/>
</dbReference>
<feature type="compositionally biased region" description="Polar residues" evidence="1">
    <location>
        <begin position="280"/>
        <end position="290"/>
    </location>
</feature>
<evidence type="ECO:0000313" key="4">
    <source>
        <dbReference type="Proteomes" id="UP001347796"/>
    </source>
</evidence>
<feature type="compositionally biased region" description="Basic and acidic residues" evidence="1">
    <location>
        <begin position="392"/>
        <end position="410"/>
    </location>
</feature>
<dbReference type="GO" id="GO:0005634">
    <property type="term" value="C:nucleus"/>
    <property type="evidence" value="ECO:0007669"/>
    <property type="project" value="TreeGrafter"/>
</dbReference>
<protein>
    <recommendedName>
        <fullName evidence="2">Hyaluronan/mRNA-binding protein domain-containing protein</fullName>
    </recommendedName>
</protein>
<feature type="domain" description="Hyaluronan/mRNA-binding protein" evidence="2">
    <location>
        <begin position="182"/>
        <end position="297"/>
    </location>
</feature>
<dbReference type="EMBL" id="JAZGQO010000008">
    <property type="protein sequence ID" value="KAK6179182.1"/>
    <property type="molecule type" value="Genomic_DNA"/>
</dbReference>
<feature type="region of interest" description="Disordered" evidence="1">
    <location>
        <begin position="19"/>
        <end position="418"/>
    </location>
</feature>
<dbReference type="Proteomes" id="UP001347796">
    <property type="component" value="Unassembled WGS sequence"/>
</dbReference>
<feature type="compositionally biased region" description="Basic residues" evidence="1">
    <location>
        <begin position="152"/>
        <end position="164"/>
    </location>
</feature>
<gene>
    <name evidence="3" type="ORF">SNE40_011600</name>
</gene>
<proteinExistence type="predicted"/>
<dbReference type="GO" id="GO:0003723">
    <property type="term" value="F:RNA binding"/>
    <property type="evidence" value="ECO:0007669"/>
    <property type="project" value="InterPro"/>
</dbReference>
<accession>A0AAN8JKL7</accession>
<keyword evidence="4" id="KW-1185">Reference proteome</keyword>
<dbReference type="InterPro" id="IPR039764">
    <property type="entry name" value="HABP4/SERBP1-like"/>
</dbReference>
<evidence type="ECO:0000313" key="3">
    <source>
        <dbReference type="EMBL" id="KAK6179182.1"/>
    </source>
</evidence>
<evidence type="ECO:0000259" key="2">
    <source>
        <dbReference type="SMART" id="SM01233"/>
    </source>
</evidence>
<feature type="compositionally biased region" description="Gly residues" evidence="1">
    <location>
        <begin position="375"/>
        <end position="391"/>
    </location>
</feature>